<dbReference type="EMBL" id="SMKV01000051">
    <property type="protein sequence ID" value="TDC87742.1"/>
    <property type="molecule type" value="Genomic_DNA"/>
</dbReference>
<feature type="region of interest" description="Disordered" evidence="1">
    <location>
        <begin position="160"/>
        <end position="221"/>
    </location>
</feature>
<evidence type="ECO:0000256" key="2">
    <source>
        <dbReference type="SAM" id="Phobius"/>
    </source>
</evidence>
<evidence type="ECO:0000313" key="5">
    <source>
        <dbReference type="EMBL" id="TDC87742.1"/>
    </source>
</evidence>
<evidence type="ECO:0000259" key="4">
    <source>
        <dbReference type="Pfam" id="PF07987"/>
    </source>
</evidence>
<accession>A0A4R4UGJ2</accession>
<proteinExistence type="predicted"/>
<feature type="transmembrane region" description="Helical" evidence="2">
    <location>
        <begin position="248"/>
        <end position="268"/>
    </location>
</feature>
<keyword evidence="3" id="KW-0732">Signal</keyword>
<evidence type="ECO:0000313" key="6">
    <source>
        <dbReference type="Proteomes" id="UP000294744"/>
    </source>
</evidence>
<evidence type="ECO:0000256" key="1">
    <source>
        <dbReference type="SAM" id="MobiDB-lite"/>
    </source>
</evidence>
<name>A0A4R4UGJ2_9PSEU</name>
<dbReference type="AlphaFoldDB" id="A0A4R4UGJ2"/>
<reference evidence="5 6" key="1">
    <citation type="submission" date="2019-03" db="EMBL/GenBank/DDBJ databases">
        <title>Draft genome sequences of novel Actinobacteria.</title>
        <authorList>
            <person name="Sahin N."/>
            <person name="Ay H."/>
            <person name="Saygin H."/>
        </authorList>
    </citation>
    <scope>NUCLEOTIDE SEQUENCE [LARGE SCALE GENOMIC DNA]</scope>
    <source>
        <strain evidence="5 6">16K404</strain>
    </source>
</reference>
<dbReference type="Pfam" id="PF07987">
    <property type="entry name" value="DUF1775"/>
    <property type="match status" value="1"/>
</dbReference>
<keyword evidence="6" id="KW-1185">Reference proteome</keyword>
<evidence type="ECO:0000256" key="3">
    <source>
        <dbReference type="SAM" id="SignalP"/>
    </source>
</evidence>
<keyword evidence="2" id="KW-0812">Transmembrane</keyword>
<feature type="domain" description="YncI copper-binding" evidence="4">
    <location>
        <begin position="33"/>
        <end position="181"/>
    </location>
</feature>
<sequence length="306" mass="31881">MPCCPKTALYLMVAGAMTNGVAVLAPTPASASVSLVPDTIAGGGTRSVAVRVVNDDANADTTRFELHFPTNPALLVDATPVPGWTVTRRDRRANRPVRVDDRETSVVTDIITYSGGRIRRGSHQDFPLTMAPLPENTSLVFTATQTFSDGRVLRWTGATTGAPTITIGDPRMESPEPHSPAAPELAGPMPPSTNSSAEAVASAVPPPAQASTAPYPRAVAAAPSTTERLLLGEPAVPQTDTPSSRWEALGLGAALAVAVLAAIGSLALRARRRESGDPDGFFAVFNDESAPVLDHHGGADAPPFRR</sequence>
<gene>
    <name evidence="5" type="ORF">E1161_25135</name>
</gene>
<dbReference type="InterPro" id="IPR038507">
    <property type="entry name" value="YcnI-like_sf"/>
</dbReference>
<dbReference type="Gene3D" id="2.60.40.2230">
    <property type="entry name" value="Uncharacterised protein YcnI-like PF07987, DUF1775"/>
    <property type="match status" value="1"/>
</dbReference>
<dbReference type="Proteomes" id="UP000294744">
    <property type="component" value="Unassembled WGS sequence"/>
</dbReference>
<feature type="signal peptide" evidence="3">
    <location>
        <begin position="1"/>
        <end position="31"/>
    </location>
</feature>
<feature type="chain" id="PRO_5020420626" evidence="3">
    <location>
        <begin position="32"/>
        <end position="306"/>
    </location>
</feature>
<comment type="caution">
    <text evidence="5">The sequence shown here is derived from an EMBL/GenBank/DDBJ whole genome shotgun (WGS) entry which is preliminary data.</text>
</comment>
<keyword evidence="2" id="KW-1133">Transmembrane helix</keyword>
<dbReference type="OrthoDB" id="9810871at2"/>
<protein>
    <submittedName>
        <fullName evidence="5">DUF1775 domain-containing protein</fullName>
    </submittedName>
</protein>
<dbReference type="InterPro" id="IPR012533">
    <property type="entry name" value="YcnI-copper_dom"/>
</dbReference>
<organism evidence="5 6">
    <name type="scientific">Saccharopolyspora aridisoli</name>
    <dbReference type="NCBI Taxonomy" id="2530385"/>
    <lineage>
        <taxon>Bacteria</taxon>
        <taxon>Bacillati</taxon>
        <taxon>Actinomycetota</taxon>
        <taxon>Actinomycetes</taxon>
        <taxon>Pseudonocardiales</taxon>
        <taxon>Pseudonocardiaceae</taxon>
        <taxon>Saccharopolyspora</taxon>
    </lineage>
</organism>
<feature type="compositionally biased region" description="Low complexity" evidence="1">
    <location>
        <begin position="195"/>
        <end position="214"/>
    </location>
</feature>
<keyword evidence="2" id="KW-0472">Membrane</keyword>